<evidence type="ECO:0000313" key="3">
    <source>
        <dbReference type="Proteomes" id="UP001642464"/>
    </source>
</evidence>
<protein>
    <submittedName>
        <fullName evidence="2">Uncharacterized protein</fullName>
    </submittedName>
</protein>
<evidence type="ECO:0000313" key="2">
    <source>
        <dbReference type="EMBL" id="CAK9033212.1"/>
    </source>
</evidence>
<proteinExistence type="predicted"/>
<feature type="region of interest" description="Disordered" evidence="1">
    <location>
        <begin position="682"/>
        <end position="705"/>
    </location>
</feature>
<sequence>MFTSDNSFTAPGIMAVPRRVLDGMQELLHKEPEKLVKTVQSCLDFLTEHGMVTTMKLPPLAVGVHPSNRDGCGVNPSDVHELIDNISGVGWVDSKVNGIAVEVEDSHRNFNQQICLAAAGALGTVDSMALKAVTLCGSHTNYALRLIMQEVAHEGGALTQDGKLSLSLVQKHDQAFYKAATTGITFKVLNKEVARQWPDLLPMIQQYGNASLQKQEHELQMLCRLHALYVAQHAKGGAVSFAEIKRKALQSRPPCAAAVPALYSFVLKASGGSTGELLKETERFVRQRCSSARSLGADLWEVLAHEPKGFASSGSLALFRHAMVKLAYSSKKMGKAECKKMFSQDIKRDVVTADALMNELRSLARHHADPSTPQVFIAQGLTDQMLASFAIKLRLPDEKLYESFDEICHDFVLVLRHMTGQPVPSRWEAGLKEEEKAKVKESDSQASLRELKEDGTFKDPAKVLAEMGFPVGSHIRRKSDKTEAVITEVVEDNVKVSIDGGFFKVLQDLAQYATSQSWNYEASLTAAKITLELEDLSKKYKQDQWHALELQLKPGKVLQVVQPIQKHKLILAPTTSKVMFKWEGVPAAGVKVETDWEDACSFFLLADSKLPGDDEPEDPKDCSFCPYFSVEKTSKEDESNMEVFWAHGRDSTLRFPLLRNTRKLETGERLMIWQEKVSQAVEPLAAASPAKRPAPEGGRAKKRSK</sequence>
<name>A0ABP0L359_9DINO</name>
<dbReference type="EMBL" id="CAXAMM010014224">
    <property type="protein sequence ID" value="CAK9033212.1"/>
    <property type="molecule type" value="Genomic_DNA"/>
</dbReference>
<gene>
    <name evidence="2" type="ORF">SCF082_LOCUS20390</name>
</gene>
<comment type="caution">
    <text evidence="2">The sequence shown here is derived from an EMBL/GenBank/DDBJ whole genome shotgun (WGS) entry which is preliminary data.</text>
</comment>
<organism evidence="2 3">
    <name type="scientific">Durusdinium trenchii</name>
    <dbReference type="NCBI Taxonomy" id="1381693"/>
    <lineage>
        <taxon>Eukaryota</taxon>
        <taxon>Sar</taxon>
        <taxon>Alveolata</taxon>
        <taxon>Dinophyceae</taxon>
        <taxon>Suessiales</taxon>
        <taxon>Symbiodiniaceae</taxon>
        <taxon>Durusdinium</taxon>
    </lineage>
</organism>
<keyword evidence="3" id="KW-1185">Reference proteome</keyword>
<dbReference type="Proteomes" id="UP001642464">
    <property type="component" value="Unassembled WGS sequence"/>
</dbReference>
<evidence type="ECO:0000256" key="1">
    <source>
        <dbReference type="SAM" id="MobiDB-lite"/>
    </source>
</evidence>
<accession>A0ABP0L359</accession>
<reference evidence="2 3" key="1">
    <citation type="submission" date="2024-02" db="EMBL/GenBank/DDBJ databases">
        <authorList>
            <person name="Chen Y."/>
            <person name="Shah S."/>
            <person name="Dougan E. K."/>
            <person name="Thang M."/>
            <person name="Chan C."/>
        </authorList>
    </citation>
    <scope>NUCLEOTIDE SEQUENCE [LARGE SCALE GENOMIC DNA]</scope>
</reference>